<keyword evidence="1" id="KW-0732">Signal</keyword>
<accession>A0A537J862</accession>
<reference evidence="2 3" key="1">
    <citation type="journal article" date="2019" name="Nat. Microbiol.">
        <title>Mediterranean grassland soil C-N compound turnover is dependent on rainfall and depth, and is mediated by genomically divergent microorganisms.</title>
        <authorList>
            <person name="Diamond S."/>
            <person name="Andeer P.F."/>
            <person name="Li Z."/>
            <person name="Crits-Christoph A."/>
            <person name="Burstein D."/>
            <person name="Anantharaman K."/>
            <person name="Lane K.R."/>
            <person name="Thomas B.C."/>
            <person name="Pan C."/>
            <person name="Northen T.R."/>
            <person name="Banfield J.F."/>
        </authorList>
    </citation>
    <scope>NUCLEOTIDE SEQUENCE [LARGE SCALE GENOMIC DNA]</scope>
    <source>
        <strain evidence="2">NP_7</strain>
    </source>
</reference>
<protein>
    <recommendedName>
        <fullName evidence="4">ABC transporter substrate-binding protein</fullName>
    </recommendedName>
</protein>
<evidence type="ECO:0000256" key="1">
    <source>
        <dbReference type="SAM" id="SignalP"/>
    </source>
</evidence>
<dbReference type="EMBL" id="VBAO01000263">
    <property type="protein sequence ID" value="TMI79741.1"/>
    <property type="molecule type" value="Genomic_DNA"/>
</dbReference>
<dbReference type="AlphaFoldDB" id="A0A537J862"/>
<feature type="chain" id="PRO_5021891505" description="ABC transporter substrate-binding protein" evidence="1">
    <location>
        <begin position="26"/>
        <end position="75"/>
    </location>
</feature>
<feature type="non-terminal residue" evidence="2">
    <location>
        <position position="75"/>
    </location>
</feature>
<dbReference type="Proteomes" id="UP000320048">
    <property type="component" value="Unassembled WGS sequence"/>
</dbReference>
<evidence type="ECO:0008006" key="4">
    <source>
        <dbReference type="Google" id="ProtNLM"/>
    </source>
</evidence>
<name>A0A537J862_9BACT</name>
<evidence type="ECO:0000313" key="2">
    <source>
        <dbReference type="EMBL" id="TMI79741.1"/>
    </source>
</evidence>
<sequence length="75" mass="8116">MRRLSTICLALLVVSLGVSPAYLRAAPAAELVMSSYGGQLDEPFRWFLADPLERQTGAKVSLVPSLSLEVLAKIK</sequence>
<organism evidence="2 3">
    <name type="scientific">Candidatus Segetimicrobium genomatis</name>
    <dbReference type="NCBI Taxonomy" id="2569760"/>
    <lineage>
        <taxon>Bacteria</taxon>
        <taxon>Bacillati</taxon>
        <taxon>Candidatus Sysuimicrobiota</taxon>
        <taxon>Candidatus Sysuimicrobiia</taxon>
        <taxon>Candidatus Sysuimicrobiales</taxon>
        <taxon>Candidatus Segetimicrobiaceae</taxon>
        <taxon>Candidatus Segetimicrobium</taxon>
    </lineage>
</organism>
<feature type="signal peptide" evidence="1">
    <location>
        <begin position="1"/>
        <end position="25"/>
    </location>
</feature>
<evidence type="ECO:0000313" key="3">
    <source>
        <dbReference type="Proteomes" id="UP000320048"/>
    </source>
</evidence>
<proteinExistence type="predicted"/>
<comment type="caution">
    <text evidence="2">The sequence shown here is derived from an EMBL/GenBank/DDBJ whole genome shotgun (WGS) entry which is preliminary data.</text>
</comment>
<gene>
    <name evidence="2" type="ORF">E6H04_09995</name>
</gene>